<dbReference type="InParanoid" id="G4TZN4"/>
<comment type="caution">
    <text evidence="1">The sequence shown here is derived from an EMBL/GenBank/DDBJ whole genome shotgun (WGS) entry which is preliminary data.</text>
</comment>
<dbReference type="HOGENOM" id="CLU_3191544_0_0_1"/>
<dbReference type="Proteomes" id="UP000007148">
    <property type="component" value="Unassembled WGS sequence"/>
</dbReference>
<sequence>MPGFLIMGISYFHHHWRNAGTWNLGLGGSSYPSTPIDASTIVPYNI</sequence>
<gene>
    <name evidence="1" type="ORF">PIIN_10764</name>
</gene>
<proteinExistence type="predicted"/>
<name>G4TZN4_SERID</name>
<reference evidence="1 2" key="1">
    <citation type="journal article" date="2011" name="PLoS Pathog.">
        <title>Endophytic Life Strategies Decoded by Genome and Transcriptome Analyses of the Mutualistic Root Symbiont Piriformospora indica.</title>
        <authorList>
            <person name="Zuccaro A."/>
            <person name="Lahrmann U."/>
            <person name="Guldener U."/>
            <person name="Langen G."/>
            <person name="Pfiffi S."/>
            <person name="Biedenkopf D."/>
            <person name="Wong P."/>
            <person name="Samans B."/>
            <person name="Grimm C."/>
            <person name="Basiewicz M."/>
            <person name="Murat C."/>
            <person name="Martin F."/>
            <person name="Kogel K.H."/>
        </authorList>
    </citation>
    <scope>NUCLEOTIDE SEQUENCE [LARGE SCALE GENOMIC DNA]</scope>
    <source>
        <strain evidence="1 2">DSM 11827</strain>
    </source>
</reference>
<protein>
    <submittedName>
        <fullName evidence="1">Uncharacterized protein</fullName>
    </submittedName>
</protein>
<evidence type="ECO:0000313" key="2">
    <source>
        <dbReference type="Proteomes" id="UP000007148"/>
    </source>
</evidence>
<dbReference type="AlphaFoldDB" id="G4TZN4"/>
<organism evidence="1 2">
    <name type="scientific">Serendipita indica (strain DSM 11827)</name>
    <name type="common">Root endophyte fungus</name>
    <name type="synonym">Piriformospora indica</name>
    <dbReference type="NCBI Taxonomy" id="1109443"/>
    <lineage>
        <taxon>Eukaryota</taxon>
        <taxon>Fungi</taxon>
        <taxon>Dikarya</taxon>
        <taxon>Basidiomycota</taxon>
        <taxon>Agaricomycotina</taxon>
        <taxon>Agaricomycetes</taxon>
        <taxon>Sebacinales</taxon>
        <taxon>Serendipitaceae</taxon>
        <taxon>Serendipita</taxon>
    </lineage>
</organism>
<dbReference type="EMBL" id="CAFZ01000993">
    <property type="protein sequence ID" value="CCA76777.1"/>
    <property type="molecule type" value="Genomic_DNA"/>
</dbReference>
<keyword evidence="2" id="KW-1185">Reference proteome</keyword>
<accession>G4TZN4</accession>
<evidence type="ECO:0000313" key="1">
    <source>
        <dbReference type="EMBL" id="CCA76777.1"/>
    </source>
</evidence>